<sequence length="910" mass="97073">MEGQRERGGQRGVETEGGGLVRAAGPVQEQAPGSTAAETGNHSEGDNDSAESPCGVKGELLQPETTEESSSQSSAQMERTEDCLSLSDLHMESHSNQERARTEEHSGQSETNMEITEECISQSYMQIERTEECLSQSQRGKPDTAAGDTKLVYTPLSLPELTVDEENPTDEMVQTIEHTKCQHLPFPECDITSCSSATEAGGEKERNGEDGRACDVSAGTAPLLSGSPAEMFHLPEDSRKTTSKQEVLPPEVEDKIMLLANDGTLSSQCFHCPLSRVNADSDVRREEGRSEEKAVTSLSKEPHPQLLSNQGKAETLNHENSAYSQGAAQCHCRGSEPNQEAELWSEVTEIDTGGINVYSVSQTEETTLRSEVMQTVTGGSDVHSDSQIEESRLGSVVTETAGSDVHADIQIEETTLGSEVMETVTGGSDVHLDSPIEKTELGSEVMEAVTGGGDVHSDSCTEETTLGSEVTETVTGGSEVHSDSQIQETNLGSEVTQAVKGGSDVHLDSQIEETKLGSRVTEMGGSDVHSESQIKETTLGSEITQSVTGQSDVHSHSQIEETQAVTCGSDVHSESQIEETTLGSEVTQSVTGGSDVHSDSQIEETKLGSEVMETVTCGNDVHSKSQIEETTLGSEVTQSVTGGSDVHSDSQIEETKLESEVMETVTCGNDVHSESQIEKTTLGSAVTQSVTDGSDVHLDSCAVETTSEREVDTQEHESADLEVVSLNNVSSGTMSCPTEGEEPARDPTLTMGRESEEKLECVDNEHATPQATSHDGTASKTSSEIAIADCSSTAEGHGPSLDPALELGRGEEQCKDVEKRNTSKVTHNMPATEDVSMVNQEDCQGAWSSDAGDEAEIHRESDSYRPTHLCADPHEKEKQDVEPAESSPCLTPRSAGSSSSAPPARFGQRR</sequence>
<feature type="region of interest" description="Disordered" evidence="1">
    <location>
        <begin position="1"/>
        <end position="112"/>
    </location>
</feature>
<feature type="compositionally biased region" description="Basic and acidic residues" evidence="1">
    <location>
        <begin position="280"/>
        <end position="294"/>
    </location>
</feature>
<name>A0A9Q1ILL9_SYNKA</name>
<feature type="compositionally biased region" description="Polar residues" evidence="1">
    <location>
        <begin position="725"/>
        <end position="736"/>
    </location>
</feature>
<feature type="compositionally biased region" description="Low complexity" evidence="1">
    <location>
        <begin position="59"/>
        <end position="74"/>
    </location>
</feature>
<gene>
    <name evidence="2" type="ORF">SKAU_G00315010</name>
</gene>
<feature type="compositionally biased region" description="Polar residues" evidence="1">
    <location>
        <begin position="539"/>
        <end position="552"/>
    </location>
</feature>
<evidence type="ECO:0000313" key="3">
    <source>
        <dbReference type="Proteomes" id="UP001152622"/>
    </source>
</evidence>
<organism evidence="2 3">
    <name type="scientific">Synaphobranchus kaupii</name>
    <name type="common">Kaup's arrowtooth eel</name>
    <dbReference type="NCBI Taxonomy" id="118154"/>
    <lineage>
        <taxon>Eukaryota</taxon>
        <taxon>Metazoa</taxon>
        <taxon>Chordata</taxon>
        <taxon>Craniata</taxon>
        <taxon>Vertebrata</taxon>
        <taxon>Euteleostomi</taxon>
        <taxon>Actinopterygii</taxon>
        <taxon>Neopterygii</taxon>
        <taxon>Teleostei</taxon>
        <taxon>Anguilliformes</taxon>
        <taxon>Synaphobranchidae</taxon>
        <taxon>Synaphobranchus</taxon>
    </lineage>
</organism>
<feature type="compositionally biased region" description="Basic and acidic residues" evidence="1">
    <location>
        <begin position="706"/>
        <end position="719"/>
    </location>
</feature>
<dbReference type="EMBL" id="JAINUF010000013">
    <property type="protein sequence ID" value="KAJ8344172.1"/>
    <property type="molecule type" value="Genomic_DNA"/>
</dbReference>
<feature type="compositionally biased region" description="Polar residues" evidence="1">
    <location>
        <begin position="578"/>
        <end position="592"/>
    </location>
</feature>
<feature type="compositionally biased region" description="Basic and acidic residues" evidence="1">
    <location>
        <begin position="808"/>
        <end position="821"/>
    </location>
</feature>
<feature type="compositionally biased region" description="Basic and acidic residues" evidence="1">
    <location>
        <begin position="89"/>
        <end position="107"/>
    </location>
</feature>
<reference evidence="2" key="1">
    <citation type="journal article" date="2023" name="Science">
        <title>Genome structures resolve the early diversification of teleost fishes.</title>
        <authorList>
            <person name="Parey E."/>
            <person name="Louis A."/>
            <person name="Montfort J."/>
            <person name="Bouchez O."/>
            <person name="Roques C."/>
            <person name="Iampietro C."/>
            <person name="Lluch J."/>
            <person name="Castinel A."/>
            <person name="Donnadieu C."/>
            <person name="Desvignes T."/>
            <person name="Floi Bucao C."/>
            <person name="Jouanno E."/>
            <person name="Wen M."/>
            <person name="Mejri S."/>
            <person name="Dirks R."/>
            <person name="Jansen H."/>
            <person name="Henkel C."/>
            <person name="Chen W.J."/>
            <person name="Zahm M."/>
            <person name="Cabau C."/>
            <person name="Klopp C."/>
            <person name="Thompson A.W."/>
            <person name="Robinson-Rechavi M."/>
            <person name="Braasch I."/>
            <person name="Lecointre G."/>
            <person name="Bobe J."/>
            <person name="Postlethwait J.H."/>
            <person name="Berthelot C."/>
            <person name="Roest Crollius H."/>
            <person name="Guiguen Y."/>
        </authorList>
    </citation>
    <scope>NUCLEOTIDE SEQUENCE</scope>
    <source>
        <strain evidence="2">WJC10195</strain>
    </source>
</reference>
<dbReference type="AlphaFoldDB" id="A0A9Q1ILL9"/>
<proteinExistence type="predicted"/>
<feature type="compositionally biased region" description="Basic and acidic residues" evidence="1">
    <location>
        <begin position="855"/>
        <end position="881"/>
    </location>
</feature>
<feature type="region of interest" description="Disordered" evidence="1">
    <location>
        <begin position="539"/>
        <end position="600"/>
    </location>
</feature>
<accession>A0A9Q1ILL9</accession>
<feature type="compositionally biased region" description="Basic and acidic residues" evidence="1">
    <location>
        <begin position="753"/>
        <end position="766"/>
    </location>
</feature>
<feature type="region of interest" description="Disordered" evidence="1">
    <location>
        <begin position="280"/>
        <end position="307"/>
    </location>
</feature>
<evidence type="ECO:0000256" key="1">
    <source>
        <dbReference type="SAM" id="MobiDB-lite"/>
    </source>
</evidence>
<evidence type="ECO:0000313" key="2">
    <source>
        <dbReference type="EMBL" id="KAJ8344172.1"/>
    </source>
</evidence>
<feature type="region of interest" description="Disordered" evidence="1">
    <location>
        <begin position="626"/>
        <end position="661"/>
    </location>
</feature>
<feature type="region of interest" description="Disordered" evidence="1">
    <location>
        <begin position="704"/>
        <end position="910"/>
    </location>
</feature>
<comment type="caution">
    <text evidence="2">The sequence shown here is derived from an EMBL/GenBank/DDBJ whole genome shotgun (WGS) entry which is preliminary data.</text>
</comment>
<keyword evidence="3" id="KW-1185">Reference proteome</keyword>
<feature type="compositionally biased region" description="Polar residues" evidence="1">
    <location>
        <begin position="767"/>
        <end position="794"/>
    </location>
</feature>
<dbReference type="Proteomes" id="UP001152622">
    <property type="component" value="Chromosome 13"/>
</dbReference>
<feature type="compositionally biased region" description="Polar residues" evidence="1">
    <location>
        <begin position="31"/>
        <end position="42"/>
    </location>
</feature>
<feature type="compositionally biased region" description="Low complexity" evidence="1">
    <location>
        <begin position="892"/>
        <end position="910"/>
    </location>
</feature>
<feature type="compositionally biased region" description="Basic and acidic residues" evidence="1">
    <location>
        <begin position="646"/>
        <end position="659"/>
    </location>
</feature>
<protein>
    <submittedName>
        <fullName evidence="2">Uncharacterized protein</fullName>
    </submittedName>
</protein>
<feature type="compositionally biased region" description="Polar residues" evidence="1">
    <location>
        <begin position="628"/>
        <end position="642"/>
    </location>
</feature>